<dbReference type="Gene3D" id="1.10.3730.20">
    <property type="match status" value="1"/>
</dbReference>
<feature type="transmembrane region" description="Helical" evidence="1">
    <location>
        <begin position="67"/>
        <end position="90"/>
    </location>
</feature>
<keyword evidence="3" id="KW-1185">Reference proteome</keyword>
<organism evidence="2 3">
    <name type="scientific">Butyrivibrio hungatei</name>
    <dbReference type="NCBI Taxonomy" id="185008"/>
    <lineage>
        <taxon>Bacteria</taxon>
        <taxon>Bacillati</taxon>
        <taxon>Bacillota</taxon>
        <taxon>Clostridia</taxon>
        <taxon>Lachnospirales</taxon>
        <taxon>Lachnospiraceae</taxon>
        <taxon>Butyrivibrio</taxon>
    </lineage>
</organism>
<dbReference type="SUPFAM" id="SSF103481">
    <property type="entry name" value="Multidrug resistance efflux transporter EmrE"/>
    <property type="match status" value="1"/>
</dbReference>
<dbReference type="AlphaFoldDB" id="A0A1G5D4T6"/>
<dbReference type="RefSeq" id="WP_242871825.1">
    <property type="nucleotide sequence ID" value="NZ_FMUR01000007.1"/>
</dbReference>
<evidence type="ECO:0000313" key="3">
    <source>
        <dbReference type="Proteomes" id="UP000183047"/>
    </source>
</evidence>
<evidence type="ECO:0000256" key="1">
    <source>
        <dbReference type="SAM" id="Phobius"/>
    </source>
</evidence>
<reference evidence="3" key="1">
    <citation type="submission" date="2016-10" db="EMBL/GenBank/DDBJ databases">
        <authorList>
            <person name="Varghese N."/>
            <person name="Submissions S."/>
        </authorList>
    </citation>
    <scope>NUCLEOTIDE SEQUENCE [LARGE SCALE GENOMIC DNA]</scope>
    <source>
        <strain evidence="3">XBD2006</strain>
    </source>
</reference>
<sequence length="118" mass="13406">MYKYFIMMLLAELIASSSQIFLKMSSKKSYPSAIREYLNCLVIGGYSLLMVSMVITVVFGYNKDKLGYMGTVVMEPISYVFVLILSRIVFKEKISKRKIVGMSLIICGIAVFFLNKPM</sequence>
<name>A0A1G5D4T6_9FIRM</name>
<dbReference type="Proteomes" id="UP000183047">
    <property type="component" value="Unassembled WGS sequence"/>
</dbReference>
<proteinExistence type="predicted"/>
<keyword evidence="1" id="KW-0472">Membrane</keyword>
<evidence type="ECO:0000313" key="2">
    <source>
        <dbReference type="EMBL" id="SCY09521.1"/>
    </source>
</evidence>
<dbReference type="EMBL" id="FMUR01000007">
    <property type="protein sequence ID" value="SCY09521.1"/>
    <property type="molecule type" value="Genomic_DNA"/>
</dbReference>
<accession>A0A1G5D4T6</accession>
<keyword evidence="1" id="KW-1133">Transmembrane helix</keyword>
<feature type="transmembrane region" description="Helical" evidence="1">
    <location>
        <begin position="99"/>
        <end position="115"/>
    </location>
</feature>
<protein>
    <recommendedName>
        <fullName evidence="4">EamA-like transporter family protein</fullName>
    </recommendedName>
</protein>
<evidence type="ECO:0008006" key="4">
    <source>
        <dbReference type="Google" id="ProtNLM"/>
    </source>
</evidence>
<dbReference type="InterPro" id="IPR037185">
    <property type="entry name" value="EmrE-like"/>
</dbReference>
<keyword evidence="1" id="KW-0812">Transmembrane</keyword>
<gene>
    <name evidence="2" type="ORF">SAMN02910451_01390</name>
</gene>
<feature type="transmembrane region" description="Helical" evidence="1">
    <location>
        <begin position="37"/>
        <end position="61"/>
    </location>
</feature>